<sequence length="85" mass="9324">VAACSDHGCKDQSVILIKIAWNGSPVSKYIENPPVLVINISLVVIGFDEMTPQNMRDNDEGPDEKPPSTEENLQALGTSRRSEEE</sequence>
<protein>
    <submittedName>
        <fullName evidence="2">Uncharacterized protein</fullName>
    </submittedName>
</protein>
<feature type="compositionally biased region" description="Polar residues" evidence="1">
    <location>
        <begin position="69"/>
        <end position="79"/>
    </location>
</feature>
<evidence type="ECO:0000256" key="1">
    <source>
        <dbReference type="SAM" id="MobiDB-lite"/>
    </source>
</evidence>
<feature type="compositionally biased region" description="Basic and acidic residues" evidence="1">
    <location>
        <begin position="56"/>
        <end position="68"/>
    </location>
</feature>
<feature type="region of interest" description="Disordered" evidence="1">
    <location>
        <begin position="51"/>
        <end position="85"/>
    </location>
</feature>
<evidence type="ECO:0000313" key="3">
    <source>
        <dbReference type="Proteomes" id="UP000499080"/>
    </source>
</evidence>
<evidence type="ECO:0000313" key="2">
    <source>
        <dbReference type="EMBL" id="GBN33326.1"/>
    </source>
</evidence>
<keyword evidence="3" id="KW-1185">Reference proteome</keyword>
<gene>
    <name evidence="2" type="ORF">AVEN_79969_1</name>
</gene>
<organism evidence="2 3">
    <name type="scientific">Araneus ventricosus</name>
    <name type="common">Orbweaver spider</name>
    <name type="synonym">Epeira ventricosa</name>
    <dbReference type="NCBI Taxonomy" id="182803"/>
    <lineage>
        <taxon>Eukaryota</taxon>
        <taxon>Metazoa</taxon>
        <taxon>Ecdysozoa</taxon>
        <taxon>Arthropoda</taxon>
        <taxon>Chelicerata</taxon>
        <taxon>Arachnida</taxon>
        <taxon>Araneae</taxon>
        <taxon>Araneomorphae</taxon>
        <taxon>Entelegynae</taxon>
        <taxon>Araneoidea</taxon>
        <taxon>Araneidae</taxon>
        <taxon>Araneus</taxon>
    </lineage>
</organism>
<dbReference type="EMBL" id="BGPR01125864">
    <property type="protein sequence ID" value="GBN33326.1"/>
    <property type="molecule type" value="Genomic_DNA"/>
</dbReference>
<dbReference type="Proteomes" id="UP000499080">
    <property type="component" value="Unassembled WGS sequence"/>
</dbReference>
<proteinExistence type="predicted"/>
<name>A0A4Y2N679_ARAVE</name>
<reference evidence="2 3" key="1">
    <citation type="journal article" date="2019" name="Sci. Rep.">
        <title>Orb-weaving spider Araneus ventricosus genome elucidates the spidroin gene catalogue.</title>
        <authorList>
            <person name="Kono N."/>
            <person name="Nakamura H."/>
            <person name="Ohtoshi R."/>
            <person name="Moran D.A.P."/>
            <person name="Shinohara A."/>
            <person name="Yoshida Y."/>
            <person name="Fujiwara M."/>
            <person name="Mori M."/>
            <person name="Tomita M."/>
            <person name="Arakawa K."/>
        </authorList>
    </citation>
    <scope>NUCLEOTIDE SEQUENCE [LARGE SCALE GENOMIC DNA]</scope>
</reference>
<dbReference type="AlphaFoldDB" id="A0A4Y2N679"/>
<accession>A0A4Y2N679</accession>
<feature type="non-terminal residue" evidence="2">
    <location>
        <position position="1"/>
    </location>
</feature>
<comment type="caution">
    <text evidence="2">The sequence shown here is derived from an EMBL/GenBank/DDBJ whole genome shotgun (WGS) entry which is preliminary data.</text>
</comment>